<gene>
    <name evidence="1" type="ORF">MCOR_12412</name>
</gene>
<protein>
    <submittedName>
        <fullName evidence="1">Uncharacterized protein</fullName>
    </submittedName>
</protein>
<name>A0A6J8AWP7_MYTCO</name>
<organism evidence="1 2">
    <name type="scientific">Mytilus coruscus</name>
    <name type="common">Sea mussel</name>
    <dbReference type="NCBI Taxonomy" id="42192"/>
    <lineage>
        <taxon>Eukaryota</taxon>
        <taxon>Metazoa</taxon>
        <taxon>Spiralia</taxon>
        <taxon>Lophotrochozoa</taxon>
        <taxon>Mollusca</taxon>
        <taxon>Bivalvia</taxon>
        <taxon>Autobranchia</taxon>
        <taxon>Pteriomorphia</taxon>
        <taxon>Mytilida</taxon>
        <taxon>Mytiloidea</taxon>
        <taxon>Mytilidae</taxon>
        <taxon>Mytilinae</taxon>
        <taxon>Mytilus</taxon>
    </lineage>
</organism>
<dbReference type="OrthoDB" id="6149349at2759"/>
<dbReference type="AlphaFoldDB" id="A0A6J8AWP7"/>
<sequence>MNRFIRCLESDPDLHSIEKDDLPLIIQNLFILTGCDYVSFFKDHGKTSFFKTFFKYTEFITSSVENNVIGKLSLTNSDDISSFLSFICLIGCEYWRKCASAFLREKLETPEQLYRTVYSSNLSPKENHIAWISKIREALYSRVPSEEFYLPSFDALFLHWKRSYWVCNTEETEENTAETQVLYNSESDASDFGDDTMDGSVFFELQNVDDDDLENIIFNFQYQHLA</sequence>
<keyword evidence="2" id="KW-1185">Reference proteome</keyword>
<dbReference type="Proteomes" id="UP000507470">
    <property type="component" value="Unassembled WGS sequence"/>
</dbReference>
<evidence type="ECO:0000313" key="1">
    <source>
        <dbReference type="EMBL" id="CAC5375416.1"/>
    </source>
</evidence>
<proteinExistence type="predicted"/>
<evidence type="ECO:0000313" key="2">
    <source>
        <dbReference type="Proteomes" id="UP000507470"/>
    </source>
</evidence>
<dbReference type="PROSITE" id="PS51257">
    <property type="entry name" value="PROKAR_LIPOPROTEIN"/>
    <property type="match status" value="1"/>
</dbReference>
<accession>A0A6J8AWP7</accession>
<reference evidence="1 2" key="1">
    <citation type="submission" date="2020-06" db="EMBL/GenBank/DDBJ databases">
        <authorList>
            <person name="Li R."/>
            <person name="Bekaert M."/>
        </authorList>
    </citation>
    <scope>NUCLEOTIDE SEQUENCE [LARGE SCALE GENOMIC DNA]</scope>
    <source>
        <strain evidence="2">wild</strain>
    </source>
</reference>
<dbReference type="EMBL" id="CACVKT020002151">
    <property type="protein sequence ID" value="CAC5375416.1"/>
    <property type="molecule type" value="Genomic_DNA"/>
</dbReference>